<organism evidence="1 2">
    <name type="scientific">Sphingomonas horti</name>
    <dbReference type="NCBI Taxonomy" id="2682842"/>
    <lineage>
        <taxon>Bacteria</taxon>
        <taxon>Pseudomonadati</taxon>
        <taxon>Pseudomonadota</taxon>
        <taxon>Alphaproteobacteria</taxon>
        <taxon>Sphingomonadales</taxon>
        <taxon>Sphingomonadaceae</taxon>
        <taxon>Sphingomonas</taxon>
    </lineage>
</organism>
<name>A0A6I4IZV2_9SPHN</name>
<reference evidence="1 2" key="1">
    <citation type="submission" date="2019-12" db="EMBL/GenBank/DDBJ databases">
        <authorList>
            <person name="Huq M.A."/>
        </authorList>
    </citation>
    <scope>NUCLEOTIDE SEQUENCE [LARGE SCALE GENOMIC DNA]</scope>
    <source>
        <strain evidence="1 2">MAH-20</strain>
    </source>
</reference>
<comment type="caution">
    <text evidence="1">The sequence shown here is derived from an EMBL/GenBank/DDBJ whole genome shotgun (WGS) entry which is preliminary data.</text>
</comment>
<evidence type="ECO:0000313" key="2">
    <source>
        <dbReference type="Proteomes" id="UP000441389"/>
    </source>
</evidence>
<proteinExistence type="predicted"/>
<dbReference type="EMBL" id="WQMS01000007">
    <property type="protein sequence ID" value="MVO77707.1"/>
    <property type="molecule type" value="Genomic_DNA"/>
</dbReference>
<protein>
    <submittedName>
        <fullName evidence="1">Uncharacterized protein</fullName>
    </submittedName>
</protein>
<dbReference type="AlphaFoldDB" id="A0A6I4IZV2"/>
<keyword evidence="2" id="KW-1185">Reference proteome</keyword>
<evidence type="ECO:0000313" key="1">
    <source>
        <dbReference type="EMBL" id="MVO77707.1"/>
    </source>
</evidence>
<accession>A0A6I4IZV2</accession>
<dbReference type="RefSeq" id="WP_157026666.1">
    <property type="nucleotide sequence ID" value="NZ_WQMS01000007.1"/>
</dbReference>
<dbReference type="Proteomes" id="UP000441389">
    <property type="component" value="Unassembled WGS sequence"/>
</dbReference>
<sequence length="108" mass="11715">MQIWQMTIAKTDLIEAIDGARKISTWRKRRSDLKAFPLIITAGPDGLAFRSADAAYDVSARGSWPSPIRVPGAVLHALAPRLDGPEVTMVYADGKLVLGRTVLDAVEV</sequence>
<gene>
    <name evidence="1" type="ORF">GON01_07130</name>
</gene>